<evidence type="ECO:0000256" key="2">
    <source>
        <dbReference type="SAM" id="MobiDB-lite"/>
    </source>
</evidence>
<evidence type="ECO:0000313" key="4">
    <source>
        <dbReference type="Proteomes" id="UP000193144"/>
    </source>
</evidence>
<keyword evidence="4" id="KW-1185">Reference proteome</keyword>
<sequence length="181" mass="19848">MSTEQPTLSDVPQVITISLANADGSGTARVLDQSEPLQAIEEEERELRKAALRQRIKKIGAKKEGFQKDLDALPEKSETEERVRQLEDQLAVSTHSVYTTLGFQALFPGMQSRLQPLAVILEHVNSVKASVQESCSSPANSETARPPSPSEAPRPAVKGLKALRDRTAPSIVVSREPRYHV</sequence>
<evidence type="ECO:0000313" key="3">
    <source>
        <dbReference type="EMBL" id="ORY00659.1"/>
    </source>
</evidence>
<gene>
    <name evidence="3" type="ORF">BCR34DRAFT_108192</name>
</gene>
<dbReference type="AlphaFoldDB" id="A0A1Y1YRR9"/>
<name>A0A1Y1YRR9_9PLEO</name>
<reference evidence="3 4" key="1">
    <citation type="submission" date="2016-07" db="EMBL/GenBank/DDBJ databases">
        <title>Pervasive Adenine N6-methylation of Active Genes in Fungi.</title>
        <authorList>
            <consortium name="DOE Joint Genome Institute"/>
            <person name="Mondo S.J."/>
            <person name="Dannebaum R.O."/>
            <person name="Kuo R.C."/>
            <person name="Labutti K."/>
            <person name="Haridas S."/>
            <person name="Kuo A."/>
            <person name="Salamov A."/>
            <person name="Ahrendt S.R."/>
            <person name="Lipzen A."/>
            <person name="Sullivan W."/>
            <person name="Andreopoulos W.B."/>
            <person name="Clum A."/>
            <person name="Lindquist E."/>
            <person name="Daum C."/>
            <person name="Ramamoorthy G.K."/>
            <person name="Gryganskyi A."/>
            <person name="Culley D."/>
            <person name="Magnuson J.K."/>
            <person name="James T.Y."/>
            <person name="O'Malley M.A."/>
            <person name="Stajich J.E."/>
            <person name="Spatafora J.W."/>
            <person name="Visel A."/>
            <person name="Grigoriev I.V."/>
        </authorList>
    </citation>
    <scope>NUCLEOTIDE SEQUENCE [LARGE SCALE GENOMIC DNA]</scope>
    <source>
        <strain evidence="3 4">CBS 115471</strain>
    </source>
</reference>
<feature type="coiled-coil region" evidence="1">
    <location>
        <begin position="37"/>
        <end position="96"/>
    </location>
</feature>
<proteinExistence type="predicted"/>
<comment type="caution">
    <text evidence="3">The sequence shown here is derived from an EMBL/GenBank/DDBJ whole genome shotgun (WGS) entry which is preliminary data.</text>
</comment>
<keyword evidence="1" id="KW-0175">Coiled coil</keyword>
<accession>A0A1Y1YRR9</accession>
<protein>
    <submittedName>
        <fullName evidence="3">Uncharacterized protein</fullName>
    </submittedName>
</protein>
<dbReference type="Proteomes" id="UP000193144">
    <property type="component" value="Unassembled WGS sequence"/>
</dbReference>
<dbReference type="EMBL" id="MCFA01000180">
    <property type="protein sequence ID" value="ORY00659.1"/>
    <property type="molecule type" value="Genomic_DNA"/>
</dbReference>
<organism evidence="3 4">
    <name type="scientific">Clohesyomyces aquaticus</name>
    <dbReference type="NCBI Taxonomy" id="1231657"/>
    <lineage>
        <taxon>Eukaryota</taxon>
        <taxon>Fungi</taxon>
        <taxon>Dikarya</taxon>
        <taxon>Ascomycota</taxon>
        <taxon>Pezizomycotina</taxon>
        <taxon>Dothideomycetes</taxon>
        <taxon>Pleosporomycetidae</taxon>
        <taxon>Pleosporales</taxon>
        <taxon>Lindgomycetaceae</taxon>
        <taxon>Clohesyomyces</taxon>
    </lineage>
</organism>
<evidence type="ECO:0000256" key="1">
    <source>
        <dbReference type="SAM" id="Coils"/>
    </source>
</evidence>
<feature type="region of interest" description="Disordered" evidence="2">
    <location>
        <begin position="133"/>
        <end position="181"/>
    </location>
</feature>